<evidence type="ECO:0000256" key="2">
    <source>
        <dbReference type="SAM" id="SignalP"/>
    </source>
</evidence>
<protein>
    <submittedName>
        <fullName evidence="3">Uncharacterized protein</fullName>
    </submittedName>
</protein>
<feature type="chain" id="PRO_5042096971" evidence="2">
    <location>
        <begin position="23"/>
        <end position="157"/>
    </location>
</feature>
<dbReference type="RefSeq" id="WP_306884477.1">
    <property type="nucleotide sequence ID" value="NZ_JAUSUL010000001.1"/>
</dbReference>
<proteinExistence type="predicted"/>
<keyword evidence="4" id="KW-1185">Reference proteome</keyword>
<reference evidence="3" key="1">
    <citation type="submission" date="2023-07" db="EMBL/GenBank/DDBJ databases">
        <title>Genomic Encyclopedia of Type Strains, Phase IV (KMG-IV): sequencing the most valuable type-strain genomes for metagenomic binning, comparative biology and taxonomic classification.</title>
        <authorList>
            <person name="Goeker M."/>
        </authorList>
    </citation>
    <scope>NUCLEOTIDE SEQUENCE</scope>
    <source>
        <strain evidence="3">DSM 21202</strain>
    </source>
</reference>
<dbReference type="AlphaFoldDB" id="A0AAE3VMI8"/>
<keyword evidence="2" id="KW-0732">Signal</keyword>
<name>A0AAE3VMI8_9HYPH</name>
<evidence type="ECO:0000313" key="4">
    <source>
        <dbReference type="Proteomes" id="UP001229244"/>
    </source>
</evidence>
<evidence type="ECO:0000313" key="3">
    <source>
        <dbReference type="EMBL" id="MDQ0314692.1"/>
    </source>
</evidence>
<gene>
    <name evidence="3" type="ORF">J2S73_001129</name>
</gene>
<accession>A0AAE3VMI8</accession>
<dbReference type="Proteomes" id="UP001229244">
    <property type="component" value="Unassembled WGS sequence"/>
</dbReference>
<comment type="caution">
    <text evidence="3">The sequence shown here is derived from an EMBL/GenBank/DDBJ whole genome shotgun (WGS) entry which is preliminary data.</text>
</comment>
<feature type="signal peptide" evidence="2">
    <location>
        <begin position="1"/>
        <end position="22"/>
    </location>
</feature>
<organism evidence="3 4">
    <name type="scientific">Amorphus orientalis</name>
    <dbReference type="NCBI Taxonomy" id="649198"/>
    <lineage>
        <taxon>Bacteria</taxon>
        <taxon>Pseudomonadati</taxon>
        <taxon>Pseudomonadota</taxon>
        <taxon>Alphaproteobacteria</taxon>
        <taxon>Hyphomicrobiales</taxon>
        <taxon>Amorphaceae</taxon>
        <taxon>Amorphus</taxon>
    </lineage>
</organism>
<dbReference type="EMBL" id="JAUSUL010000001">
    <property type="protein sequence ID" value="MDQ0314692.1"/>
    <property type="molecule type" value="Genomic_DNA"/>
</dbReference>
<sequence>MKPVLAFAAGLAACIIAGPVMAQSNTGGTNQGAACPFDHPRGCYINQNAKSPVRSVYFFDNGRGQCGAHVRICPQGRSCTNRTVHLTPAGKGNGKTQRPFFTSRKAGSVQEMTTYSFSGRVLGGGIHEHMTADIAYTNESGKTTRSQHPYRASPDGC</sequence>
<feature type="compositionally biased region" description="Polar residues" evidence="1">
    <location>
        <begin position="137"/>
        <end position="147"/>
    </location>
</feature>
<evidence type="ECO:0000256" key="1">
    <source>
        <dbReference type="SAM" id="MobiDB-lite"/>
    </source>
</evidence>
<feature type="region of interest" description="Disordered" evidence="1">
    <location>
        <begin position="137"/>
        <end position="157"/>
    </location>
</feature>